<protein>
    <submittedName>
        <fullName evidence="2">Ribokinase</fullName>
        <ecNumber evidence="2">2.7.1.15</ecNumber>
    </submittedName>
</protein>
<dbReference type="Pfam" id="PF00294">
    <property type="entry name" value="PfkB"/>
    <property type="match status" value="1"/>
</dbReference>
<dbReference type="SUPFAM" id="SSF53613">
    <property type="entry name" value="Ribokinase-like"/>
    <property type="match status" value="1"/>
</dbReference>
<dbReference type="GO" id="GO:0004747">
    <property type="term" value="F:ribokinase activity"/>
    <property type="evidence" value="ECO:0007669"/>
    <property type="project" value="UniProtKB-EC"/>
</dbReference>
<evidence type="ECO:0000313" key="3">
    <source>
        <dbReference type="Proteomes" id="UP001549077"/>
    </source>
</evidence>
<dbReference type="EC" id="2.7.1.15" evidence="2"/>
<dbReference type="Gene3D" id="3.40.1190.20">
    <property type="match status" value="1"/>
</dbReference>
<comment type="caution">
    <text evidence="2">The sequence shown here is derived from an EMBL/GenBank/DDBJ whole genome shotgun (WGS) entry which is preliminary data.</text>
</comment>
<dbReference type="EMBL" id="JBEPMY010000021">
    <property type="protein sequence ID" value="MET3757896.1"/>
    <property type="molecule type" value="Genomic_DNA"/>
</dbReference>
<gene>
    <name evidence="2" type="ORF">ABID08_005277</name>
</gene>
<accession>A0ABV2MN61</accession>
<evidence type="ECO:0000313" key="2">
    <source>
        <dbReference type="EMBL" id="MET3757896.1"/>
    </source>
</evidence>
<feature type="domain" description="Carbohydrate kinase PfkB" evidence="1">
    <location>
        <begin position="11"/>
        <end position="51"/>
    </location>
</feature>
<sequence>MKVGVSILGIFVGGFSAALSRGASSVEAVRFGCATAGIAVTRRGTAPAMPKIEEIKALLQQRGAA</sequence>
<keyword evidence="3" id="KW-1185">Reference proteome</keyword>
<organism evidence="2 3">
    <name type="scientific">Rhizobium binae</name>
    <dbReference type="NCBI Taxonomy" id="1138190"/>
    <lineage>
        <taxon>Bacteria</taxon>
        <taxon>Pseudomonadati</taxon>
        <taxon>Pseudomonadota</taxon>
        <taxon>Alphaproteobacteria</taxon>
        <taxon>Hyphomicrobiales</taxon>
        <taxon>Rhizobiaceae</taxon>
        <taxon>Rhizobium/Agrobacterium group</taxon>
        <taxon>Rhizobium</taxon>
    </lineage>
</organism>
<proteinExistence type="predicted"/>
<evidence type="ECO:0000259" key="1">
    <source>
        <dbReference type="Pfam" id="PF00294"/>
    </source>
</evidence>
<keyword evidence="2" id="KW-0808">Transferase</keyword>
<name>A0ABV2MN61_9HYPH</name>
<dbReference type="InterPro" id="IPR029056">
    <property type="entry name" value="Ribokinase-like"/>
</dbReference>
<dbReference type="InterPro" id="IPR011611">
    <property type="entry name" value="PfkB_dom"/>
</dbReference>
<dbReference type="Proteomes" id="UP001549077">
    <property type="component" value="Unassembled WGS sequence"/>
</dbReference>
<reference evidence="2 3" key="1">
    <citation type="submission" date="2024-06" db="EMBL/GenBank/DDBJ databases">
        <title>Genomic Encyclopedia of Type Strains, Phase IV (KMG-IV): sequencing the most valuable type-strain genomes for metagenomic binning, comparative biology and taxonomic classification.</title>
        <authorList>
            <person name="Goeker M."/>
        </authorList>
    </citation>
    <scope>NUCLEOTIDE SEQUENCE [LARGE SCALE GENOMIC DNA]</scope>
    <source>
        <strain evidence="2 3">DSM 29288</strain>
    </source>
</reference>